<gene>
    <name evidence="1" type="ORF">C8D97_10452</name>
</gene>
<dbReference type="Proteomes" id="UP000245790">
    <property type="component" value="Unassembled WGS sequence"/>
</dbReference>
<dbReference type="RefSeq" id="WP_109762821.1">
    <property type="nucleotide sequence ID" value="NZ_QGGU01000004.1"/>
</dbReference>
<organism evidence="1 2">
    <name type="scientific">Pleionea mediterranea</name>
    <dbReference type="NCBI Taxonomy" id="523701"/>
    <lineage>
        <taxon>Bacteria</taxon>
        <taxon>Pseudomonadati</taxon>
        <taxon>Pseudomonadota</taxon>
        <taxon>Gammaproteobacteria</taxon>
        <taxon>Oceanospirillales</taxon>
        <taxon>Pleioneaceae</taxon>
        <taxon>Pleionea</taxon>
    </lineage>
</organism>
<dbReference type="OrthoDB" id="47198at2"/>
<keyword evidence="2" id="KW-1185">Reference proteome</keyword>
<name>A0A316FVM2_9GAMM</name>
<dbReference type="EMBL" id="QGGU01000004">
    <property type="protein sequence ID" value="PWK52834.1"/>
    <property type="molecule type" value="Genomic_DNA"/>
</dbReference>
<sequence length="71" mass="8113">MNNYIINKKSQPTGEHEVHNEDICNHLPNLKNRLALGQFFDCQQAVDYAEKQYPGRSIDGCIHCSPACHTR</sequence>
<evidence type="ECO:0000313" key="1">
    <source>
        <dbReference type="EMBL" id="PWK52834.1"/>
    </source>
</evidence>
<accession>A0A316FVM2</accession>
<dbReference type="AlphaFoldDB" id="A0A316FVM2"/>
<evidence type="ECO:0000313" key="2">
    <source>
        <dbReference type="Proteomes" id="UP000245790"/>
    </source>
</evidence>
<proteinExistence type="predicted"/>
<protein>
    <submittedName>
        <fullName evidence="1">Uncharacterized protein</fullName>
    </submittedName>
</protein>
<reference evidence="1 2" key="1">
    <citation type="submission" date="2018-05" db="EMBL/GenBank/DDBJ databases">
        <title>Genomic Encyclopedia of Type Strains, Phase IV (KMG-IV): sequencing the most valuable type-strain genomes for metagenomic binning, comparative biology and taxonomic classification.</title>
        <authorList>
            <person name="Goeker M."/>
        </authorList>
    </citation>
    <scope>NUCLEOTIDE SEQUENCE [LARGE SCALE GENOMIC DNA]</scope>
    <source>
        <strain evidence="1 2">DSM 25350</strain>
    </source>
</reference>
<comment type="caution">
    <text evidence="1">The sequence shown here is derived from an EMBL/GenBank/DDBJ whole genome shotgun (WGS) entry which is preliminary data.</text>
</comment>